<dbReference type="PANTHER" id="PTHR10926">
    <property type="entry name" value="CELL CYCLE CONTROL PROTEIN 50"/>
    <property type="match status" value="1"/>
</dbReference>
<dbReference type="AlphaFoldDB" id="G0U8P6"/>
<reference evidence="7" key="1">
    <citation type="journal article" date="2012" name="Proc. Natl. Acad. Sci. U.S.A.">
        <title>Antigenic diversity is generated by distinct evolutionary mechanisms in African trypanosome species.</title>
        <authorList>
            <person name="Jackson A.P."/>
            <person name="Berry A."/>
            <person name="Aslett M."/>
            <person name="Allison H.C."/>
            <person name="Burton P."/>
            <person name="Vavrova-Anderson J."/>
            <person name="Brown R."/>
            <person name="Browne H."/>
            <person name="Corton N."/>
            <person name="Hauser H."/>
            <person name="Gamble J."/>
            <person name="Gilderthorp R."/>
            <person name="Marcello L."/>
            <person name="McQuillan J."/>
            <person name="Otto T.D."/>
            <person name="Quail M.A."/>
            <person name="Sanders M.J."/>
            <person name="van Tonder A."/>
            <person name="Ginger M.L."/>
            <person name="Field M.C."/>
            <person name="Barry J.D."/>
            <person name="Hertz-Fowler C."/>
            <person name="Berriman M."/>
        </authorList>
    </citation>
    <scope>NUCLEOTIDE SEQUENCE</scope>
    <source>
        <strain evidence="7">Y486</strain>
    </source>
</reference>
<evidence type="ECO:0000256" key="1">
    <source>
        <dbReference type="ARBA" id="ARBA00004141"/>
    </source>
</evidence>
<keyword evidence="4 6" id="KW-1133">Transmembrane helix</keyword>
<evidence type="ECO:0000256" key="6">
    <source>
        <dbReference type="SAM" id="Phobius"/>
    </source>
</evidence>
<feature type="transmembrane region" description="Helical" evidence="6">
    <location>
        <begin position="212"/>
        <end position="235"/>
    </location>
</feature>
<dbReference type="GO" id="GO:0005794">
    <property type="term" value="C:Golgi apparatus"/>
    <property type="evidence" value="ECO:0007669"/>
    <property type="project" value="TreeGrafter"/>
</dbReference>
<organism evidence="7">
    <name type="scientific">Trypanosoma vivax (strain Y486)</name>
    <dbReference type="NCBI Taxonomy" id="1055687"/>
    <lineage>
        <taxon>Eukaryota</taxon>
        <taxon>Discoba</taxon>
        <taxon>Euglenozoa</taxon>
        <taxon>Kinetoplastea</taxon>
        <taxon>Metakinetoplastina</taxon>
        <taxon>Trypanosomatida</taxon>
        <taxon>Trypanosomatidae</taxon>
        <taxon>Trypanosoma</taxon>
        <taxon>Duttonella</taxon>
    </lineage>
</organism>
<feature type="non-terminal residue" evidence="7">
    <location>
        <position position="1"/>
    </location>
</feature>
<evidence type="ECO:0000256" key="2">
    <source>
        <dbReference type="ARBA" id="ARBA00009457"/>
    </source>
</evidence>
<dbReference type="PANTHER" id="PTHR10926:SF0">
    <property type="entry name" value="CDC50, ISOFORM A"/>
    <property type="match status" value="1"/>
</dbReference>
<sequence>DYAQFTSDVESVSTACEPFRHPGENSGNAQKGIYLPCGSVAWSLFNDTISLYKLHNPLKAESADENTILHELVCNGTAFDEKGESTSENNSCRKRGIAMPSEVSFFSKFSPAEDTGVWRAGGNPSAEDPFQREGYYYGEAGHRIPSVTDEDFIVWSSLAYTGDFKKMYRVITTDLTPGEYVIDVVENFDVTSFGGEKHVIISTRGWLGEQNYPLGISFLVVGCVSFVLSLSVFVLQFFRHADAYAVSVCRE</sequence>
<evidence type="ECO:0000256" key="3">
    <source>
        <dbReference type="ARBA" id="ARBA00022692"/>
    </source>
</evidence>
<accession>G0U8P6</accession>
<dbReference type="EMBL" id="HE573027">
    <property type="protein sequence ID" value="CCC53974.1"/>
    <property type="molecule type" value="Genomic_DNA"/>
</dbReference>
<keyword evidence="5 6" id="KW-0472">Membrane</keyword>
<dbReference type="VEuPathDB" id="TriTrypDB:TvY486_1114580"/>
<name>G0U8P6_TRYVY</name>
<gene>
    <name evidence="7" type="ORF">TVY486_1114580</name>
</gene>
<protein>
    <submittedName>
        <fullName evidence="7">Uncharacterized protein</fullName>
    </submittedName>
</protein>
<dbReference type="Pfam" id="PF03381">
    <property type="entry name" value="CDC50"/>
    <property type="match status" value="1"/>
</dbReference>
<comment type="similarity">
    <text evidence="2">Belongs to the CDC50/LEM3 family.</text>
</comment>
<dbReference type="GO" id="GO:0005783">
    <property type="term" value="C:endoplasmic reticulum"/>
    <property type="evidence" value="ECO:0007669"/>
    <property type="project" value="TreeGrafter"/>
</dbReference>
<dbReference type="PIRSF" id="PIRSF015840">
    <property type="entry name" value="DUF284_TM_euk"/>
    <property type="match status" value="1"/>
</dbReference>
<dbReference type="InterPro" id="IPR005045">
    <property type="entry name" value="CDC50/LEM3_fam"/>
</dbReference>
<proteinExistence type="inferred from homology"/>
<comment type="subcellular location">
    <subcellularLocation>
        <location evidence="1">Membrane</location>
        <topology evidence="1">Multi-pass membrane protein</topology>
    </subcellularLocation>
</comment>
<evidence type="ECO:0000256" key="4">
    <source>
        <dbReference type="ARBA" id="ARBA00022989"/>
    </source>
</evidence>
<dbReference type="GO" id="GO:0005886">
    <property type="term" value="C:plasma membrane"/>
    <property type="evidence" value="ECO:0007669"/>
    <property type="project" value="TreeGrafter"/>
</dbReference>
<evidence type="ECO:0000256" key="5">
    <source>
        <dbReference type="ARBA" id="ARBA00023136"/>
    </source>
</evidence>
<keyword evidence="3 6" id="KW-0812">Transmembrane</keyword>
<evidence type="ECO:0000313" key="7">
    <source>
        <dbReference type="EMBL" id="CCC53974.1"/>
    </source>
</evidence>